<evidence type="ECO:0000256" key="14">
    <source>
        <dbReference type="ARBA" id="ARBA00061678"/>
    </source>
</evidence>
<keyword evidence="10" id="KW-0675">Receptor</keyword>
<evidence type="ECO:0000256" key="15">
    <source>
        <dbReference type="ARBA" id="ARBA00064300"/>
    </source>
</evidence>
<keyword evidence="12" id="KW-0966">Cell projection</keyword>
<dbReference type="GO" id="GO:0060170">
    <property type="term" value="C:ciliary membrane"/>
    <property type="evidence" value="ECO:0007669"/>
    <property type="project" value="UniProtKB-SubCell"/>
</dbReference>
<comment type="subcellular location">
    <subcellularLocation>
        <location evidence="1">Cell projection</location>
        <location evidence="1">Cilium membrane</location>
        <topology evidence="1">Multi-pass membrane protein</topology>
    </subcellularLocation>
</comment>
<dbReference type="FunCoup" id="G0NBF8">
    <property type="interactions" value="7"/>
</dbReference>
<dbReference type="HOGENOM" id="CLU_036335_2_1_1"/>
<evidence type="ECO:0000256" key="10">
    <source>
        <dbReference type="ARBA" id="ARBA00023170"/>
    </source>
</evidence>
<feature type="transmembrane region" description="Helical" evidence="19">
    <location>
        <begin position="205"/>
        <end position="224"/>
    </location>
</feature>
<dbReference type="PANTHER" id="PTHR22943:SF59">
    <property type="entry name" value="G-PROTEIN COUPLED RECEPTORS FAMILY 1 PROFILE DOMAIN-CONTAINING PROTEIN"/>
    <property type="match status" value="1"/>
</dbReference>
<comment type="function">
    <text evidence="13">An odorant receptor which affects chemotaxis to the volatile odorant diacetyl. Specifies AWA neuronal cell fate via the odr-7 pathway.</text>
</comment>
<evidence type="ECO:0000256" key="12">
    <source>
        <dbReference type="ARBA" id="ARBA00023273"/>
    </source>
</evidence>
<evidence type="ECO:0000256" key="1">
    <source>
        <dbReference type="ARBA" id="ARBA00004272"/>
    </source>
</evidence>
<dbReference type="GO" id="GO:0006935">
    <property type="term" value="P:chemotaxis"/>
    <property type="evidence" value="ECO:0007669"/>
    <property type="project" value="UniProtKB-KW"/>
</dbReference>
<evidence type="ECO:0000313" key="20">
    <source>
        <dbReference type="EMBL" id="EGT57018.1"/>
    </source>
</evidence>
<dbReference type="InterPro" id="IPR019428">
    <property type="entry name" value="7TM_GPCR_serpentine_rcpt_Str"/>
</dbReference>
<name>G0NBF8_CAEBE</name>
<keyword evidence="5 19" id="KW-0812">Transmembrane</keyword>
<feature type="transmembrane region" description="Helical" evidence="19">
    <location>
        <begin position="12"/>
        <end position="33"/>
    </location>
</feature>
<feature type="transmembrane region" description="Helical" evidence="19">
    <location>
        <begin position="92"/>
        <end position="114"/>
    </location>
</feature>
<comment type="similarity">
    <text evidence="14">Belongs to the nematode receptor-like protein str family.</text>
</comment>
<sequence>MSGTAWLQLTDISSSVGLLASVFGNVTLLILLCGRSVHGIGTYRYLMITFCVFSLIFTLLEKFMRPLMHHYDNTILVIQRKRFNFSNSTARIISASYCGCFAMCFVQFAVHFIYRYYVACQPDKLSYFRGRNYFYWICGMFAVALSWVAVAYFFFEEDEETQTDLELVLSTCYNLKTEDVGYVPYAFYRTINFERDIRLDNMLGVIHHLSVMQISLIAVFYFGIKTYQKIILVKGKSQRTRDLQHQFFTALVVQTTIPLIFMFIPNSVLTVAAFVDGTFGAWANVTVVNNHLYPAADPFVILFIIRGFRNTIKS</sequence>
<gene>
    <name evidence="20" type="ORF">CAEBREN_18326</name>
</gene>
<dbReference type="AlphaFoldDB" id="G0NBF8"/>
<comment type="subunit">
    <text evidence="15">Interacts with odr-4.</text>
</comment>
<dbReference type="OrthoDB" id="5817397at2759"/>
<keyword evidence="2" id="KW-1003">Cell membrane</keyword>
<evidence type="ECO:0000313" key="21">
    <source>
        <dbReference type="Proteomes" id="UP000008068"/>
    </source>
</evidence>
<feature type="transmembrane region" description="Helical" evidence="19">
    <location>
        <begin position="245"/>
        <end position="264"/>
    </location>
</feature>
<evidence type="ECO:0000256" key="8">
    <source>
        <dbReference type="ARBA" id="ARBA00023069"/>
    </source>
</evidence>
<dbReference type="SUPFAM" id="SSF81321">
    <property type="entry name" value="Family A G protein-coupled receptor-like"/>
    <property type="match status" value="1"/>
</dbReference>
<evidence type="ECO:0000256" key="6">
    <source>
        <dbReference type="ARBA" id="ARBA00022725"/>
    </source>
</evidence>
<keyword evidence="4" id="KW-0716">Sensory transduction</keyword>
<keyword evidence="8" id="KW-0969">Cilium</keyword>
<dbReference type="PANTHER" id="PTHR22943">
    <property type="entry name" value="7-TRANSMEMBRANE DOMAIN RECEPTOR C.ELEGANS"/>
    <property type="match status" value="1"/>
</dbReference>
<keyword evidence="3" id="KW-0145">Chemotaxis</keyword>
<evidence type="ECO:0000256" key="11">
    <source>
        <dbReference type="ARBA" id="ARBA00023180"/>
    </source>
</evidence>
<keyword evidence="9 19" id="KW-0472">Membrane</keyword>
<dbReference type="InParanoid" id="G0NBF8"/>
<proteinExistence type="inferred from homology"/>
<evidence type="ECO:0000256" key="4">
    <source>
        <dbReference type="ARBA" id="ARBA00022606"/>
    </source>
</evidence>
<dbReference type="GO" id="GO:0042048">
    <property type="term" value="P:olfactory behavior"/>
    <property type="evidence" value="ECO:0007669"/>
    <property type="project" value="TreeGrafter"/>
</dbReference>
<evidence type="ECO:0000256" key="19">
    <source>
        <dbReference type="SAM" id="Phobius"/>
    </source>
</evidence>
<protein>
    <recommendedName>
        <fullName evidence="16">Serpentine receptor class r-10</fullName>
    </recommendedName>
    <alternativeName>
        <fullName evidence="17">Odorant response abnormal protein 10</fullName>
    </alternativeName>
    <alternativeName>
        <fullName evidence="18">Olfactory receptor 10</fullName>
    </alternativeName>
</protein>
<evidence type="ECO:0000256" key="18">
    <source>
        <dbReference type="ARBA" id="ARBA00082489"/>
    </source>
</evidence>
<dbReference type="Pfam" id="PF10326">
    <property type="entry name" value="7TM_GPCR_Str"/>
    <property type="match status" value="1"/>
</dbReference>
<keyword evidence="21" id="KW-1185">Reference proteome</keyword>
<keyword evidence="11" id="KW-0325">Glycoprotein</keyword>
<feature type="transmembrane region" description="Helical" evidence="19">
    <location>
        <begin position="45"/>
        <end position="64"/>
    </location>
</feature>
<evidence type="ECO:0000256" key="13">
    <source>
        <dbReference type="ARBA" id="ARBA00054965"/>
    </source>
</evidence>
<dbReference type="STRING" id="135651.G0NBF8"/>
<evidence type="ECO:0000256" key="9">
    <source>
        <dbReference type="ARBA" id="ARBA00023136"/>
    </source>
</evidence>
<organism evidence="21">
    <name type="scientific">Caenorhabditis brenneri</name>
    <name type="common">Nematode worm</name>
    <dbReference type="NCBI Taxonomy" id="135651"/>
    <lineage>
        <taxon>Eukaryota</taxon>
        <taxon>Metazoa</taxon>
        <taxon>Ecdysozoa</taxon>
        <taxon>Nematoda</taxon>
        <taxon>Chromadorea</taxon>
        <taxon>Rhabditida</taxon>
        <taxon>Rhabditina</taxon>
        <taxon>Rhabditomorpha</taxon>
        <taxon>Rhabditoidea</taxon>
        <taxon>Rhabditidae</taxon>
        <taxon>Peloderinae</taxon>
        <taxon>Caenorhabditis</taxon>
    </lineage>
</organism>
<dbReference type="Proteomes" id="UP000008068">
    <property type="component" value="Unassembled WGS sequence"/>
</dbReference>
<dbReference type="FunFam" id="1.20.1070.10:FF:000128">
    <property type="entry name" value="Seven TM Receptor"/>
    <property type="match status" value="1"/>
</dbReference>
<dbReference type="EMBL" id="GL379858">
    <property type="protein sequence ID" value="EGT57018.1"/>
    <property type="molecule type" value="Genomic_DNA"/>
</dbReference>
<feature type="transmembrane region" description="Helical" evidence="19">
    <location>
        <begin position="291"/>
        <end position="308"/>
    </location>
</feature>
<keyword evidence="6" id="KW-0552">Olfaction</keyword>
<feature type="transmembrane region" description="Helical" evidence="19">
    <location>
        <begin position="134"/>
        <end position="155"/>
    </location>
</feature>
<reference evidence="21" key="1">
    <citation type="submission" date="2011-07" db="EMBL/GenBank/DDBJ databases">
        <authorList>
            <consortium name="Caenorhabditis brenneri Sequencing and Analysis Consortium"/>
            <person name="Wilson R.K."/>
        </authorList>
    </citation>
    <scope>NUCLEOTIDE SEQUENCE [LARGE SCALE GENOMIC DNA]</scope>
    <source>
        <strain evidence="21">PB2801</strain>
    </source>
</reference>
<evidence type="ECO:0000256" key="3">
    <source>
        <dbReference type="ARBA" id="ARBA00022500"/>
    </source>
</evidence>
<evidence type="ECO:0000256" key="7">
    <source>
        <dbReference type="ARBA" id="ARBA00022989"/>
    </source>
</evidence>
<evidence type="ECO:0000256" key="16">
    <source>
        <dbReference type="ARBA" id="ARBA00067967"/>
    </source>
</evidence>
<evidence type="ECO:0000256" key="17">
    <source>
        <dbReference type="ARBA" id="ARBA00078653"/>
    </source>
</evidence>
<keyword evidence="7 19" id="KW-1133">Transmembrane helix</keyword>
<dbReference type="eggNOG" id="ENOG502TGBV">
    <property type="taxonomic scope" value="Eukaryota"/>
</dbReference>
<evidence type="ECO:0000256" key="2">
    <source>
        <dbReference type="ARBA" id="ARBA00022475"/>
    </source>
</evidence>
<accession>G0NBF8</accession>
<dbReference type="GO" id="GO:0038022">
    <property type="term" value="F:G protein-coupled olfactory receptor activity"/>
    <property type="evidence" value="ECO:0007669"/>
    <property type="project" value="TreeGrafter"/>
</dbReference>
<evidence type="ECO:0000256" key="5">
    <source>
        <dbReference type="ARBA" id="ARBA00022692"/>
    </source>
</evidence>